<protein>
    <submittedName>
        <fullName evidence="2">Uncharacterized protein</fullName>
    </submittedName>
</protein>
<sequence length="81" mass="8714">MASVVCSTRSTQLVENDQEKPTKEALTDNAKLMGGTSGMRIGMLEGDLEHGYVSVGTGISVIHQIQPVKAVVDEMMADYKD</sequence>
<gene>
    <name evidence="2" type="ORF">ACFP1H_02340</name>
</gene>
<proteinExistence type="predicted"/>
<name>A0ABW1T7W6_9LACO</name>
<reference evidence="3" key="1">
    <citation type="journal article" date="2019" name="Int. J. Syst. Evol. Microbiol.">
        <title>The Global Catalogue of Microorganisms (GCM) 10K type strain sequencing project: providing services to taxonomists for standard genome sequencing and annotation.</title>
        <authorList>
            <consortium name="The Broad Institute Genomics Platform"/>
            <consortium name="The Broad Institute Genome Sequencing Center for Infectious Disease"/>
            <person name="Wu L."/>
            <person name="Ma J."/>
        </authorList>
    </citation>
    <scope>NUCLEOTIDE SEQUENCE [LARGE SCALE GENOMIC DNA]</scope>
    <source>
        <strain evidence="3">CCM 8950</strain>
    </source>
</reference>
<feature type="region of interest" description="Disordered" evidence="1">
    <location>
        <begin position="1"/>
        <end position="27"/>
    </location>
</feature>
<dbReference type="RefSeq" id="WP_137630094.1">
    <property type="nucleotide sequence ID" value="NZ_BJDO01000004.1"/>
</dbReference>
<organism evidence="2 3">
    <name type="scientific">Secundilactobacillus hailunensis</name>
    <dbReference type="NCBI Taxonomy" id="2559923"/>
    <lineage>
        <taxon>Bacteria</taxon>
        <taxon>Bacillati</taxon>
        <taxon>Bacillota</taxon>
        <taxon>Bacilli</taxon>
        <taxon>Lactobacillales</taxon>
        <taxon>Lactobacillaceae</taxon>
        <taxon>Secundilactobacillus</taxon>
    </lineage>
</organism>
<evidence type="ECO:0000313" key="3">
    <source>
        <dbReference type="Proteomes" id="UP001596190"/>
    </source>
</evidence>
<evidence type="ECO:0000313" key="2">
    <source>
        <dbReference type="EMBL" id="MFC6253443.1"/>
    </source>
</evidence>
<comment type="caution">
    <text evidence="2">The sequence shown here is derived from an EMBL/GenBank/DDBJ whole genome shotgun (WGS) entry which is preliminary data.</text>
</comment>
<dbReference type="Proteomes" id="UP001596190">
    <property type="component" value="Unassembled WGS sequence"/>
</dbReference>
<accession>A0ABW1T7W6</accession>
<evidence type="ECO:0000256" key="1">
    <source>
        <dbReference type="SAM" id="MobiDB-lite"/>
    </source>
</evidence>
<feature type="compositionally biased region" description="Polar residues" evidence="1">
    <location>
        <begin position="1"/>
        <end position="15"/>
    </location>
</feature>
<dbReference type="Gene3D" id="3.20.20.70">
    <property type="entry name" value="Aldolase class I"/>
    <property type="match status" value="1"/>
</dbReference>
<dbReference type="InterPro" id="IPR013785">
    <property type="entry name" value="Aldolase_TIM"/>
</dbReference>
<feature type="compositionally biased region" description="Basic and acidic residues" evidence="1">
    <location>
        <begin position="17"/>
        <end position="26"/>
    </location>
</feature>
<dbReference type="EMBL" id="JBHSSA010000026">
    <property type="protein sequence ID" value="MFC6253443.1"/>
    <property type="molecule type" value="Genomic_DNA"/>
</dbReference>
<keyword evidence="3" id="KW-1185">Reference proteome</keyword>